<reference evidence="4 5" key="1">
    <citation type="journal article" date="2017" name="Front. Microbiol.">
        <title>Phaeobacter piscinae sp. nov., a species of the Roseobacter group and potential aquaculture probiont.</title>
        <authorList>
            <person name="Sonnenschein E.C."/>
            <person name="Phippen C.B.W."/>
            <person name="Nielsen K.F."/>
            <person name="Mateiu R.V."/>
            <person name="Melchiorsen J."/>
            <person name="Gram L."/>
            <person name="Overmann J."/>
            <person name="Freese H.M."/>
        </authorList>
    </citation>
    <scope>NUCLEOTIDE SEQUENCE [LARGE SCALE GENOMIC DNA]</scope>
    <source>
        <strain evidence="4 5">P88</strain>
    </source>
</reference>
<evidence type="ECO:0000256" key="1">
    <source>
        <dbReference type="SAM" id="MobiDB-lite"/>
    </source>
</evidence>
<accession>A0A2I7K9K9</accession>
<dbReference type="NCBIfam" id="NF043017">
    <property type="entry name" value="DimsulpropLyDddP"/>
    <property type="match status" value="1"/>
</dbReference>
<protein>
    <submittedName>
        <fullName evidence="4">Protein DddP (Metallopeptidase, family M24), DMSP degrading</fullName>
    </submittedName>
</protein>
<evidence type="ECO:0000259" key="2">
    <source>
        <dbReference type="Pfam" id="PF00557"/>
    </source>
</evidence>
<dbReference type="PANTHER" id="PTHR46112">
    <property type="entry name" value="AMINOPEPTIDASE"/>
    <property type="match status" value="1"/>
</dbReference>
<dbReference type="PANTHER" id="PTHR46112:SF2">
    <property type="entry name" value="XAA-PRO AMINOPEPTIDASE P-RELATED"/>
    <property type="match status" value="1"/>
</dbReference>
<gene>
    <name evidence="4" type="primary">dddP</name>
    <name evidence="4" type="ORF">PhaeoP88_01895</name>
</gene>
<dbReference type="InterPro" id="IPR029149">
    <property type="entry name" value="Creatin/AminoP/Spt16_N"/>
</dbReference>
<dbReference type="EMBL" id="CP010725">
    <property type="protein sequence ID" value="AUQ99265.1"/>
    <property type="molecule type" value="Genomic_DNA"/>
</dbReference>
<dbReference type="SUPFAM" id="SSF53092">
    <property type="entry name" value="Creatinase/prolidase N-terminal domain"/>
    <property type="match status" value="1"/>
</dbReference>
<feature type="compositionally biased region" description="Basic and acidic residues" evidence="1">
    <location>
        <begin position="16"/>
        <end position="28"/>
    </location>
</feature>
<evidence type="ECO:0000313" key="4">
    <source>
        <dbReference type="EMBL" id="AUQ99265.1"/>
    </source>
</evidence>
<organism evidence="4 5">
    <name type="scientific">Phaeobacter inhibens</name>
    <dbReference type="NCBI Taxonomy" id="221822"/>
    <lineage>
        <taxon>Bacteria</taxon>
        <taxon>Pseudomonadati</taxon>
        <taxon>Pseudomonadota</taxon>
        <taxon>Alphaproteobacteria</taxon>
        <taxon>Rhodobacterales</taxon>
        <taxon>Roseobacteraceae</taxon>
        <taxon>Phaeobacter</taxon>
    </lineage>
</organism>
<dbReference type="InterPro" id="IPR000994">
    <property type="entry name" value="Pept_M24"/>
</dbReference>
<dbReference type="InterPro" id="IPR050020">
    <property type="entry name" value="DddP"/>
</dbReference>
<feature type="region of interest" description="Disordered" evidence="1">
    <location>
        <begin position="1"/>
        <end position="44"/>
    </location>
</feature>
<evidence type="ECO:0000259" key="3">
    <source>
        <dbReference type="Pfam" id="PF01321"/>
    </source>
</evidence>
<feature type="compositionally biased region" description="Polar residues" evidence="1">
    <location>
        <begin position="1"/>
        <end position="14"/>
    </location>
</feature>
<proteinExistence type="predicted"/>
<dbReference type="Pfam" id="PF00557">
    <property type="entry name" value="Peptidase_M24"/>
    <property type="match status" value="1"/>
</dbReference>
<dbReference type="InterPro" id="IPR050659">
    <property type="entry name" value="Peptidase_M24B"/>
</dbReference>
<dbReference type="Pfam" id="PF01321">
    <property type="entry name" value="Creatinase_N"/>
    <property type="match status" value="1"/>
</dbReference>
<dbReference type="Proteomes" id="UP000236447">
    <property type="component" value="Chromosome"/>
</dbReference>
<feature type="domain" description="Creatinase N-terminal" evidence="3">
    <location>
        <begin position="74"/>
        <end position="221"/>
    </location>
</feature>
<dbReference type="Gene3D" id="3.90.230.10">
    <property type="entry name" value="Creatinase/methionine aminopeptidase superfamily"/>
    <property type="match status" value="1"/>
</dbReference>
<dbReference type="Gene3D" id="3.40.350.10">
    <property type="entry name" value="Creatinase/prolidase N-terminal domain"/>
    <property type="match status" value="1"/>
</dbReference>
<name>A0A2I7K9K9_9RHOB</name>
<feature type="domain" description="Peptidase M24" evidence="2">
    <location>
        <begin position="230"/>
        <end position="443"/>
    </location>
</feature>
<sequence>MSSDTFETMSNTEPEMNEHYRDTRKIDPTRGATLGDNTPNDQDRVEIGPTRLAFGEWATAGLQLPDLQAMRRYRWDRLTRFINDRDYAGLLVFDPMNIRYATDSTNMQLWNTHNPFRALLICADGYMVMWDYKQAPFLSEFNPLVREQRAGADLFYFDRGDKVDVAADVFANEVRSLLAEHSGQNTRLAVDKIMLHGLRALEAQGIEVFPGEELTEKCRAVKGPDEILAMRCANHACETAVAEMERFARSAIPGGGVSEDDVWAVLHAENIRRGGEWIETRLLTSGPRTNPWFQECGGRIIQNNEIVSFDTDLVGSYGICIDISRSWWIGDRAPPADMVYAMQHGVEHIQTNMEMLKPGVNLQDLSRNCHLLDAQFQKQKYGCMMHGVGLCDEWPLVAYPDAMVEGAFDYDLEPGMVLCVEALVSPEGGDFSIKLEDQVLITETGYENLTTYPFDPALMGTTRWV</sequence>
<dbReference type="InterPro" id="IPR036005">
    <property type="entry name" value="Creatinase/aminopeptidase-like"/>
</dbReference>
<evidence type="ECO:0000313" key="5">
    <source>
        <dbReference type="Proteomes" id="UP000236447"/>
    </source>
</evidence>
<dbReference type="InterPro" id="IPR000587">
    <property type="entry name" value="Creatinase_N"/>
</dbReference>
<dbReference type="AlphaFoldDB" id="A0A2I7K9K9"/>
<dbReference type="SUPFAM" id="SSF55920">
    <property type="entry name" value="Creatinase/aminopeptidase"/>
    <property type="match status" value="1"/>
</dbReference>
<reference evidence="4 5" key="2">
    <citation type="journal article" date="2017" name="Genome Biol. Evol.">
        <title>Trajectories and Drivers of Genome Evolution in Surface-Associated Marine Phaeobacter.</title>
        <authorList>
            <person name="Freese H.M."/>
            <person name="Sikorski J."/>
            <person name="Bunk B."/>
            <person name="Scheuner C."/>
            <person name="Meier-Kolthoff J.P."/>
            <person name="Sproer C."/>
            <person name="Gram L."/>
            <person name="Overmann J."/>
        </authorList>
    </citation>
    <scope>NUCLEOTIDE SEQUENCE [LARGE SCALE GENOMIC DNA]</scope>
    <source>
        <strain evidence="4 5">P88</strain>
    </source>
</reference>
<dbReference type="CDD" id="cd01066">
    <property type="entry name" value="APP_MetAP"/>
    <property type="match status" value="1"/>
</dbReference>